<gene>
    <name evidence="1" type="ORF">DSM104329_02115</name>
</gene>
<evidence type="ECO:0000313" key="1">
    <source>
        <dbReference type="EMBL" id="UGS35720.1"/>
    </source>
</evidence>
<reference evidence="1" key="1">
    <citation type="journal article" date="2022" name="Int. J. Syst. Evol. Microbiol.">
        <title>Pseudomonas aegrilactucae sp. nov. and Pseudomonas morbosilactucae sp. nov., pathogens causing bacterial rot of lettuce in Japan.</title>
        <authorList>
            <person name="Sawada H."/>
            <person name="Fujikawa T."/>
            <person name="Satou M."/>
        </authorList>
    </citation>
    <scope>NUCLEOTIDE SEQUENCE</scope>
    <source>
        <strain evidence="1">0166_1</strain>
    </source>
</reference>
<dbReference type="AlphaFoldDB" id="A0A9E6XWH4"/>
<accession>A0A9E6XWH4</accession>
<dbReference type="RefSeq" id="WP_259315403.1">
    <property type="nucleotide sequence ID" value="NZ_CP087164.1"/>
</dbReference>
<dbReference type="Proteomes" id="UP001162834">
    <property type="component" value="Chromosome"/>
</dbReference>
<organism evidence="1 2">
    <name type="scientific">Capillimicrobium parvum</name>
    <dbReference type="NCBI Taxonomy" id="2884022"/>
    <lineage>
        <taxon>Bacteria</taxon>
        <taxon>Bacillati</taxon>
        <taxon>Actinomycetota</taxon>
        <taxon>Thermoleophilia</taxon>
        <taxon>Solirubrobacterales</taxon>
        <taxon>Capillimicrobiaceae</taxon>
        <taxon>Capillimicrobium</taxon>
    </lineage>
</organism>
<evidence type="ECO:0000313" key="2">
    <source>
        <dbReference type="Proteomes" id="UP001162834"/>
    </source>
</evidence>
<dbReference type="Pfam" id="PF19786">
    <property type="entry name" value="DUF6270"/>
    <property type="match status" value="1"/>
</dbReference>
<dbReference type="InterPro" id="IPR046237">
    <property type="entry name" value="DUF6270"/>
</dbReference>
<dbReference type="KEGG" id="sbae:DSM104329_02115"/>
<proteinExistence type="predicted"/>
<name>A0A9E6XWH4_9ACTN</name>
<sequence length="245" mass="27326">MTVAIFGSCVTRDVFEDPALRPSLGHYTARSSVISAVAPPLPVDEERVVLDSPFQRRCVLADLHKTFFDSLAEDPPDLLIVDLIDERFDLLAGAGTVVTVSSALQAAGLGENLHPDMRPLRRMSERGCELFAAAAPVFAARVTEIVPPERVILHRALWSLHYTDGERVHPFPDARLELCRLQNDMLDRSYDALADAFGAGVETLQLDPAEHLADAGHRWELEPFHYEASYNREAARRLQELYALR</sequence>
<keyword evidence="2" id="KW-1185">Reference proteome</keyword>
<protein>
    <submittedName>
        <fullName evidence="1">Uncharacterized protein</fullName>
    </submittedName>
</protein>
<dbReference type="EMBL" id="CP087164">
    <property type="protein sequence ID" value="UGS35720.1"/>
    <property type="molecule type" value="Genomic_DNA"/>
</dbReference>